<evidence type="ECO:0000313" key="2">
    <source>
        <dbReference type="EMBL" id="GGO63256.1"/>
    </source>
</evidence>
<organism evidence="2 3">
    <name type="scientific">Nonomuraea cavernae</name>
    <dbReference type="NCBI Taxonomy" id="2045107"/>
    <lineage>
        <taxon>Bacteria</taxon>
        <taxon>Bacillati</taxon>
        <taxon>Actinomycetota</taxon>
        <taxon>Actinomycetes</taxon>
        <taxon>Streptosporangiales</taxon>
        <taxon>Streptosporangiaceae</taxon>
        <taxon>Nonomuraea</taxon>
    </lineage>
</organism>
<keyword evidence="3" id="KW-1185">Reference proteome</keyword>
<accession>A0A917YPH9</accession>
<dbReference type="InterPro" id="IPR006764">
    <property type="entry name" value="SAM_dep_MeTrfase_SAV2177_type"/>
</dbReference>
<dbReference type="EMBL" id="BMNH01000002">
    <property type="protein sequence ID" value="GGO63256.1"/>
    <property type="molecule type" value="Genomic_DNA"/>
</dbReference>
<sequence>MSIPNPPSADGTRPSGPGSTFDSSVTTPATTYAALRGSKGVLPAARAAGEELNKALGGVVDIVTLENAFALGRAVQHAAEQGHTLFADLGGGIPIQKSDSWGLPDLYDIASGVQPGLRWLLVDSDHLAIVYGRALVGRNPNVHVDRQDLRRLPEVLTLLDLHLGVKQKIVVILGAVLHFMTDQEAAALISALHEHLVPGSLVVVTHVTSTGMLPEDAARGKEVYERLNGVEIYLRSEDEITALAGPFAIQPPGVVRTIDFMPPQEGPPAEEAPHFLMWMAERLADS</sequence>
<evidence type="ECO:0000256" key="1">
    <source>
        <dbReference type="SAM" id="MobiDB-lite"/>
    </source>
</evidence>
<name>A0A917YPH9_9ACTN</name>
<evidence type="ECO:0000313" key="3">
    <source>
        <dbReference type="Proteomes" id="UP000646523"/>
    </source>
</evidence>
<dbReference type="Pfam" id="PF04672">
    <property type="entry name" value="Methyltransf_19"/>
    <property type="match status" value="1"/>
</dbReference>
<comment type="caution">
    <text evidence="2">The sequence shown here is derived from an EMBL/GenBank/DDBJ whole genome shotgun (WGS) entry which is preliminary data.</text>
</comment>
<proteinExistence type="predicted"/>
<feature type="region of interest" description="Disordered" evidence="1">
    <location>
        <begin position="1"/>
        <end position="25"/>
    </location>
</feature>
<dbReference type="AlphaFoldDB" id="A0A917YPH9"/>
<dbReference type="InterPro" id="IPR029063">
    <property type="entry name" value="SAM-dependent_MTases_sf"/>
</dbReference>
<evidence type="ECO:0008006" key="4">
    <source>
        <dbReference type="Google" id="ProtNLM"/>
    </source>
</evidence>
<protein>
    <recommendedName>
        <fullName evidence="4">SAM-dependent methyltransferase</fullName>
    </recommendedName>
</protein>
<dbReference type="Proteomes" id="UP000646523">
    <property type="component" value="Unassembled WGS sequence"/>
</dbReference>
<dbReference type="SUPFAM" id="SSF53335">
    <property type="entry name" value="S-adenosyl-L-methionine-dependent methyltransferases"/>
    <property type="match status" value="1"/>
</dbReference>
<dbReference type="Gene3D" id="3.40.50.150">
    <property type="entry name" value="Vaccinia Virus protein VP39"/>
    <property type="match status" value="1"/>
</dbReference>
<reference evidence="2" key="1">
    <citation type="journal article" date="2014" name="Int. J. Syst. Evol. Microbiol.">
        <title>Complete genome sequence of Corynebacterium casei LMG S-19264T (=DSM 44701T), isolated from a smear-ripened cheese.</title>
        <authorList>
            <consortium name="US DOE Joint Genome Institute (JGI-PGF)"/>
            <person name="Walter F."/>
            <person name="Albersmeier A."/>
            <person name="Kalinowski J."/>
            <person name="Ruckert C."/>
        </authorList>
    </citation>
    <scope>NUCLEOTIDE SEQUENCE</scope>
    <source>
        <strain evidence="2">CGMCC 4.7368</strain>
    </source>
</reference>
<gene>
    <name evidence="2" type="ORF">GCM10012289_09840</name>
</gene>
<dbReference type="RefSeq" id="WP_225262288.1">
    <property type="nucleotide sequence ID" value="NZ_BMNH01000002.1"/>
</dbReference>
<reference evidence="2" key="2">
    <citation type="submission" date="2020-09" db="EMBL/GenBank/DDBJ databases">
        <authorList>
            <person name="Sun Q."/>
            <person name="Zhou Y."/>
        </authorList>
    </citation>
    <scope>NUCLEOTIDE SEQUENCE</scope>
    <source>
        <strain evidence="2">CGMCC 4.7368</strain>
    </source>
</reference>